<dbReference type="SUPFAM" id="SSF110296">
    <property type="entry name" value="Oligoxyloglucan reducing end-specific cellobiohydrolase"/>
    <property type="match status" value="1"/>
</dbReference>
<dbReference type="Proteomes" id="UP001202248">
    <property type="component" value="Unassembled WGS sequence"/>
</dbReference>
<organism evidence="1 2">
    <name type="scientific">Niabella ginsengisoli</name>
    <dbReference type="NCBI Taxonomy" id="522298"/>
    <lineage>
        <taxon>Bacteria</taxon>
        <taxon>Pseudomonadati</taxon>
        <taxon>Bacteroidota</taxon>
        <taxon>Chitinophagia</taxon>
        <taxon>Chitinophagales</taxon>
        <taxon>Chitinophagaceae</taxon>
        <taxon>Niabella</taxon>
    </lineage>
</organism>
<gene>
    <name evidence="1" type="ORF">MKP09_10805</name>
</gene>
<proteinExistence type="predicted"/>
<evidence type="ECO:0000313" key="1">
    <source>
        <dbReference type="EMBL" id="MCH5598364.1"/>
    </source>
</evidence>
<protein>
    <recommendedName>
        <fullName evidence="3">Oxidoreductase</fullName>
    </recommendedName>
</protein>
<accession>A0ABS9SJ30</accession>
<dbReference type="EMBL" id="JAKWBL010000001">
    <property type="protein sequence ID" value="MCH5598364.1"/>
    <property type="molecule type" value="Genomic_DNA"/>
</dbReference>
<reference evidence="1 2" key="1">
    <citation type="submission" date="2022-02" db="EMBL/GenBank/DDBJ databases">
        <authorList>
            <person name="Min J."/>
        </authorList>
    </citation>
    <scope>NUCLEOTIDE SEQUENCE [LARGE SCALE GENOMIC DNA]</scope>
    <source>
        <strain evidence="1 2">GR10-1</strain>
    </source>
</reference>
<evidence type="ECO:0008006" key="3">
    <source>
        <dbReference type="Google" id="ProtNLM"/>
    </source>
</evidence>
<keyword evidence="2" id="KW-1185">Reference proteome</keyword>
<dbReference type="RefSeq" id="WP_240828625.1">
    <property type="nucleotide sequence ID" value="NZ_JAKWBL010000001.1"/>
</dbReference>
<sequence length="64" mass="7070">MLAHGNKTSFRGLCIKENVIWVSGSGGTVGKSTNGGATWEWHTVAGYEKMSSGILRRWMKKQRS</sequence>
<comment type="caution">
    <text evidence="1">The sequence shown here is derived from an EMBL/GenBank/DDBJ whole genome shotgun (WGS) entry which is preliminary data.</text>
</comment>
<evidence type="ECO:0000313" key="2">
    <source>
        <dbReference type="Proteomes" id="UP001202248"/>
    </source>
</evidence>
<name>A0ABS9SJ30_9BACT</name>